<accession>A0A8J7PAT4</accession>
<dbReference type="Pfam" id="PF14430">
    <property type="entry name" value="Imm1"/>
    <property type="match status" value="1"/>
</dbReference>
<reference evidence="1" key="1">
    <citation type="submission" date="2021-02" db="EMBL/GenBank/DDBJ databases">
        <title>Genome-Resolved Metagenomics of a Microbial Community Performing Photosynthetic Biological Nutrient Removal.</title>
        <authorList>
            <person name="Mcdaniel E.A."/>
        </authorList>
    </citation>
    <scope>NUCLEOTIDE SEQUENCE</scope>
    <source>
        <strain evidence="1">UWPOB_OBS1</strain>
    </source>
</reference>
<name>A0A8J7PAT4_9BACT</name>
<dbReference type="InterPro" id="IPR025680">
    <property type="entry name" value="DddI"/>
</dbReference>
<dbReference type="Proteomes" id="UP000664277">
    <property type="component" value="Unassembled WGS sequence"/>
</dbReference>
<comment type="caution">
    <text evidence="1">The sequence shown here is derived from an EMBL/GenBank/DDBJ whole genome shotgun (WGS) entry which is preliminary data.</text>
</comment>
<organism evidence="1 2">
    <name type="scientific">Candidatus Obscuribacter phosphatis</name>
    <dbReference type="NCBI Taxonomy" id="1906157"/>
    <lineage>
        <taxon>Bacteria</taxon>
        <taxon>Bacillati</taxon>
        <taxon>Candidatus Melainabacteria</taxon>
        <taxon>Candidatus Obscuribacterales</taxon>
        <taxon>Candidatus Obscuribacteraceae</taxon>
        <taxon>Candidatus Obscuribacter</taxon>
    </lineage>
</organism>
<proteinExistence type="predicted"/>
<sequence>MKLHFEDFGIEPQPSRDFDDATELGSFLESQRAKSIFCQLSCDNGYKLQFGIDGDLGCAQFLGVDEEPPYLVAVTPIKVVESSHDFDLTGSATEVASENCLPFDLLKRIVLKFLETGAKSSLVEWVDC</sequence>
<dbReference type="EMBL" id="JAFLCK010000048">
    <property type="protein sequence ID" value="MBN8662686.1"/>
    <property type="molecule type" value="Genomic_DNA"/>
</dbReference>
<dbReference type="AlphaFoldDB" id="A0A8J7PAT4"/>
<gene>
    <name evidence="1" type="ORF">J0M35_20125</name>
</gene>
<protein>
    <submittedName>
        <fullName evidence="1">Uncharacterized protein</fullName>
    </submittedName>
</protein>
<evidence type="ECO:0000313" key="1">
    <source>
        <dbReference type="EMBL" id="MBN8662686.1"/>
    </source>
</evidence>
<evidence type="ECO:0000313" key="2">
    <source>
        <dbReference type="Proteomes" id="UP000664277"/>
    </source>
</evidence>